<keyword evidence="1" id="KW-0732">Signal</keyword>
<feature type="chain" id="PRO_5023030684" description="DUF4283 domain-containing protein" evidence="1">
    <location>
        <begin position="18"/>
        <end position="278"/>
    </location>
</feature>
<feature type="domain" description="DUF4283" evidence="2">
    <location>
        <begin position="43"/>
        <end position="118"/>
    </location>
</feature>
<dbReference type="AlphaFoldDB" id="A0A5C7HAI4"/>
<dbReference type="Pfam" id="PF14392">
    <property type="entry name" value="zf-CCHC_4"/>
    <property type="match status" value="1"/>
</dbReference>
<dbReference type="InterPro" id="IPR025558">
    <property type="entry name" value="DUF4283"/>
</dbReference>
<evidence type="ECO:0000259" key="3">
    <source>
        <dbReference type="Pfam" id="PF14392"/>
    </source>
</evidence>
<reference evidence="5" key="1">
    <citation type="journal article" date="2019" name="Gigascience">
        <title>De novo genome assembly of the endangered Acer yangbiense, a plant species with extremely small populations endemic to Yunnan Province, China.</title>
        <authorList>
            <person name="Yang J."/>
            <person name="Wariss H.M."/>
            <person name="Tao L."/>
            <person name="Zhang R."/>
            <person name="Yun Q."/>
            <person name="Hollingsworth P."/>
            <person name="Dao Z."/>
            <person name="Luo G."/>
            <person name="Guo H."/>
            <person name="Ma Y."/>
            <person name="Sun W."/>
        </authorList>
    </citation>
    <scope>NUCLEOTIDE SEQUENCE [LARGE SCALE GENOMIC DNA]</scope>
    <source>
        <strain evidence="5">cv. Malutang</strain>
    </source>
</reference>
<dbReference type="OrthoDB" id="1082339at2759"/>
<sequence>MCVLSLLSMSLVDLVGLCENLSVMDVDGKVLEVSEEVQIDGVEDVDRSLVGRVLSGKKVNRDAFKSLIDQLWHPFGSVEIEMVGVNTFTFSFPNKDDRNRFWCRGLWHFGKHLIVLEKPVGAEEVKTLGFDRAELWVQIHDIPIMCMNRRTARWLAEQIGGVIEIPSDSRECWGQFLRVKILLDITKPLKRWLRLKLDKSDNIVVVGLKYKRLSDFCFVYGRIRHVVKECLGNPRAFTALKRQPVVRKFRFEQFWLKEKDLGSVIKDSWVENGLPDSG</sequence>
<accession>A0A5C7HAI4</accession>
<protein>
    <recommendedName>
        <fullName evidence="6">DUF4283 domain-containing protein</fullName>
    </recommendedName>
</protein>
<evidence type="ECO:0008006" key="6">
    <source>
        <dbReference type="Google" id="ProtNLM"/>
    </source>
</evidence>
<proteinExistence type="predicted"/>
<evidence type="ECO:0000256" key="1">
    <source>
        <dbReference type="SAM" id="SignalP"/>
    </source>
</evidence>
<evidence type="ECO:0000313" key="5">
    <source>
        <dbReference type="Proteomes" id="UP000323000"/>
    </source>
</evidence>
<evidence type="ECO:0000259" key="2">
    <source>
        <dbReference type="Pfam" id="PF14111"/>
    </source>
</evidence>
<dbReference type="Proteomes" id="UP000323000">
    <property type="component" value="Chromosome 9"/>
</dbReference>
<feature type="domain" description="Zinc knuckle CX2CX4HX4C" evidence="3">
    <location>
        <begin position="183"/>
        <end position="231"/>
    </location>
</feature>
<name>A0A5C7HAI4_9ROSI</name>
<dbReference type="InterPro" id="IPR025836">
    <property type="entry name" value="Zn_knuckle_CX2CX4HX4C"/>
</dbReference>
<dbReference type="Pfam" id="PF14111">
    <property type="entry name" value="DUF4283"/>
    <property type="match status" value="1"/>
</dbReference>
<keyword evidence="5" id="KW-1185">Reference proteome</keyword>
<gene>
    <name evidence="4" type="ORF">EZV62_019256</name>
</gene>
<dbReference type="PANTHER" id="PTHR31286">
    <property type="entry name" value="GLYCINE-RICH CELL WALL STRUCTURAL PROTEIN 1.8-LIKE"/>
    <property type="match status" value="1"/>
</dbReference>
<evidence type="ECO:0000313" key="4">
    <source>
        <dbReference type="EMBL" id="TXG54000.1"/>
    </source>
</evidence>
<dbReference type="PANTHER" id="PTHR31286:SF167">
    <property type="entry name" value="OS09G0268800 PROTEIN"/>
    <property type="match status" value="1"/>
</dbReference>
<feature type="signal peptide" evidence="1">
    <location>
        <begin position="1"/>
        <end position="17"/>
    </location>
</feature>
<dbReference type="EMBL" id="VAHF01000009">
    <property type="protein sequence ID" value="TXG54000.1"/>
    <property type="molecule type" value="Genomic_DNA"/>
</dbReference>
<organism evidence="4 5">
    <name type="scientific">Acer yangbiense</name>
    <dbReference type="NCBI Taxonomy" id="1000413"/>
    <lineage>
        <taxon>Eukaryota</taxon>
        <taxon>Viridiplantae</taxon>
        <taxon>Streptophyta</taxon>
        <taxon>Embryophyta</taxon>
        <taxon>Tracheophyta</taxon>
        <taxon>Spermatophyta</taxon>
        <taxon>Magnoliopsida</taxon>
        <taxon>eudicotyledons</taxon>
        <taxon>Gunneridae</taxon>
        <taxon>Pentapetalae</taxon>
        <taxon>rosids</taxon>
        <taxon>malvids</taxon>
        <taxon>Sapindales</taxon>
        <taxon>Sapindaceae</taxon>
        <taxon>Hippocastanoideae</taxon>
        <taxon>Acereae</taxon>
        <taxon>Acer</taxon>
    </lineage>
</organism>
<dbReference type="InterPro" id="IPR040256">
    <property type="entry name" value="At4g02000-like"/>
</dbReference>
<comment type="caution">
    <text evidence="4">The sequence shown here is derived from an EMBL/GenBank/DDBJ whole genome shotgun (WGS) entry which is preliminary data.</text>
</comment>